<dbReference type="EMBL" id="JBIMZQ010000002">
    <property type="protein sequence ID" value="KAL3673990.1"/>
    <property type="molecule type" value="Genomic_DNA"/>
</dbReference>
<proteinExistence type="predicted"/>
<keyword evidence="2" id="KW-1185">Reference proteome</keyword>
<evidence type="ECO:0000313" key="1">
    <source>
        <dbReference type="EMBL" id="KAL3673990.1"/>
    </source>
</evidence>
<organism evidence="1 2">
    <name type="scientific">Phytophthora oleae</name>
    <dbReference type="NCBI Taxonomy" id="2107226"/>
    <lineage>
        <taxon>Eukaryota</taxon>
        <taxon>Sar</taxon>
        <taxon>Stramenopiles</taxon>
        <taxon>Oomycota</taxon>
        <taxon>Peronosporomycetes</taxon>
        <taxon>Peronosporales</taxon>
        <taxon>Peronosporaceae</taxon>
        <taxon>Phytophthora</taxon>
    </lineage>
</organism>
<protein>
    <submittedName>
        <fullName evidence="1">Uncharacterized protein</fullName>
    </submittedName>
</protein>
<reference evidence="1 2" key="1">
    <citation type="submission" date="2024-09" db="EMBL/GenBank/DDBJ databases">
        <title>Genome sequencing and assembly of Phytophthora oleae, isolate VK10A, causative agent of rot of olive drupes.</title>
        <authorList>
            <person name="Conti Taguali S."/>
            <person name="Riolo M."/>
            <person name="La Spada F."/>
            <person name="Cacciola S.O."/>
            <person name="Dionisio G."/>
        </authorList>
    </citation>
    <scope>NUCLEOTIDE SEQUENCE [LARGE SCALE GENOMIC DNA]</scope>
    <source>
        <strain evidence="1 2">VK10A</strain>
    </source>
</reference>
<name>A0ABD3G7K9_9STRA</name>
<sequence length="167" mass="18276">MSKVYEIRNSTSNAAANDVVGDGTTDMGKNVVKKEKTPICGATDYLSEIDDDTLYDSLGLNTVDQAFLRGYGVWKKKGDGSVNVYFESVDKFNVSVVIKSGGDELKESKVPANGNDTWTSTVEGLQDKTLYLDRWRPGLLGFPGTGSGSLLMWILRSMLAKHIRLVN</sequence>
<dbReference type="Proteomes" id="UP001632037">
    <property type="component" value="Unassembled WGS sequence"/>
</dbReference>
<dbReference type="AlphaFoldDB" id="A0ABD3G7K9"/>
<gene>
    <name evidence="1" type="ORF">V7S43_001675</name>
</gene>
<accession>A0ABD3G7K9</accession>
<evidence type="ECO:0000313" key="2">
    <source>
        <dbReference type="Proteomes" id="UP001632037"/>
    </source>
</evidence>
<comment type="caution">
    <text evidence="1">The sequence shown here is derived from an EMBL/GenBank/DDBJ whole genome shotgun (WGS) entry which is preliminary data.</text>
</comment>